<reference evidence="1 2" key="1">
    <citation type="submission" date="2018-02" db="EMBL/GenBank/DDBJ databases">
        <title>Five New Genomes of Indian Photorhabdus Isolates TSA.</title>
        <authorList>
            <person name="Dubay B."/>
            <person name="Somvanshi V.S."/>
        </authorList>
    </citation>
    <scope>NUCLEOTIDE SEQUENCE [LARGE SCALE GENOMIC DNA]</scope>
    <source>
        <strain evidence="1 2">H1</strain>
    </source>
</reference>
<protein>
    <submittedName>
        <fullName evidence="1">Uncharacterized protein</fullName>
    </submittedName>
</protein>
<dbReference type="EMBL" id="PUWT01000028">
    <property type="protein sequence ID" value="PQQ25756.1"/>
    <property type="molecule type" value="Genomic_DNA"/>
</dbReference>
<keyword evidence="2" id="KW-1185">Reference proteome</keyword>
<sequence>MRLCFADRVVLGSLPKNKNVKPTFAYPTSLKAGLDRYAALHAQVYGEAVDAGNVYRGGSEI</sequence>
<dbReference type="Pfam" id="PF10038">
    <property type="entry name" value="DUF2274"/>
    <property type="match status" value="1"/>
</dbReference>
<dbReference type="AlphaFoldDB" id="A0A2S8Q1P7"/>
<dbReference type="InterPro" id="IPR018733">
    <property type="entry name" value="DUF2274"/>
</dbReference>
<dbReference type="Proteomes" id="UP000239550">
    <property type="component" value="Unassembled WGS sequence"/>
</dbReference>
<evidence type="ECO:0000313" key="2">
    <source>
        <dbReference type="Proteomes" id="UP000239550"/>
    </source>
</evidence>
<evidence type="ECO:0000313" key="1">
    <source>
        <dbReference type="EMBL" id="PQQ25756.1"/>
    </source>
</evidence>
<gene>
    <name evidence="1" type="ORF">C6H66_11505</name>
</gene>
<proteinExistence type="predicted"/>
<accession>A0A2S8Q1P7</accession>
<name>A0A2S8Q1P7_9GAMM</name>
<organism evidence="1 2">
    <name type="scientific">Photorhabdus hindustanensis</name>
    <dbReference type="NCBI Taxonomy" id="2918802"/>
    <lineage>
        <taxon>Bacteria</taxon>
        <taxon>Pseudomonadati</taxon>
        <taxon>Pseudomonadota</taxon>
        <taxon>Gammaproteobacteria</taxon>
        <taxon>Enterobacterales</taxon>
        <taxon>Morganellaceae</taxon>
        <taxon>Photorhabdus</taxon>
    </lineage>
</organism>
<comment type="caution">
    <text evidence="1">The sequence shown here is derived from an EMBL/GenBank/DDBJ whole genome shotgun (WGS) entry which is preliminary data.</text>
</comment>